<name>A0A3A1WSC2_9HYPH</name>
<reference evidence="2" key="1">
    <citation type="submission" date="2018-09" db="EMBL/GenBank/DDBJ databases">
        <authorList>
            <person name="Tuo L."/>
        </authorList>
    </citation>
    <scope>NUCLEOTIDE SEQUENCE [LARGE SCALE GENOMIC DNA]</scope>
    <source>
        <strain evidence="2">M2BS4Y-1</strain>
    </source>
</reference>
<organism evidence="1 2">
    <name type="scientific">Aureimonas flava</name>
    <dbReference type="NCBI Taxonomy" id="2320271"/>
    <lineage>
        <taxon>Bacteria</taxon>
        <taxon>Pseudomonadati</taxon>
        <taxon>Pseudomonadota</taxon>
        <taxon>Alphaproteobacteria</taxon>
        <taxon>Hyphomicrobiales</taxon>
        <taxon>Aurantimonadaceae</taxon>
        <taxon>Aureimonas</taxon>
    </lineage>
</organism>
<gene>
    <name evidence="1" type="ORF">D3218_13145</name>
</gene>
<protein>
    <recommendedName>
        <fullName evidence="3">Tail fiber protein</fullName>
    </recommendedName>
</protein>
<evidence type="ECO:0008006" key="3">
    <source>
        <dbReference type="Google" id="ProtNLM"/>
    </source>
</evidence>
<accession>A0A3A1WSC2</accession>
<dbReference type="Proteomes" id="UP000265750">
    <property type="component" value="Unassembled WGS sequence"/>
</dbReference>
<sequence>MKRFPTSDERQDGFDCGPADRELFDGLFHRIEAEIGEVIKYAGIEQTDTDLTQLRKAIQAIISTALPSDDGEEIDPTQFVLMAQARARLPIFPEINTSDGRITIVAAGTGTVRLPGGVTFTHRGIYPISTTQQDFPTAPSKVYHLRWTPGENFQLRDLSDTTVYNPGSLPETSPAFDSKYDDMLIARVITNSSNIATITPLANKNVLAGEFFNEFTFPQLRPGAVSDPILASAIDINWARTPMVSFGQMGANGTISLAGNVDFGVTGNINNFKRSETSRYNTKTALQAYNPGSQNATISAQYQIVARA</sequence>
<proteinExistence type="predicted"/>
<comment type="caution">
    <text evidence="1">The sequence shown here is derived from an EMBL/GenBank/DDBJ whole genome shotgun (WGS) entry which is preliminary data.</text>
</comment>
<keyword evidence="2" id="KW-1185">Reference proteome</keyword>
<evidence type="ECO:0000313" key="1">
    <source>
        <dbReference type="EMBL" id="RIY00225.1"/>
    </source>
</evidence>
<evidence type="ECO:0000313" key="2">
    <source>
        <dbReference type="Proteomes" id="UP000265750"/>
    </source>
</evidence>
<dbReference type="EMBL" id="QYRN01000006">
    <property type="protein sequence ID" value="RIY00225.1"/>
    <property type="molecule type" value="Genomic_DNA"/>
</dbReference>
<dbReference type="AlphaFoldDB" id="A0A3A1WSC2"/>